<evidence type="ECO:0000256" key="6">
    <source>
        <dbReference type="ARBA" id="ARBA00023136"/>
    </source>
</evidence>
<dbReference type="Proteomes" id="UP000440125">
    <property type="component" value="Unassembled WGS sequence"/>
</dbReference>
<gene>
    <name evidence="9" type="ORF">D1867_06600</name>
</gene>
<evidence type="ECO:0000256" key="3">
    <source>
        <dbReference type="ARBA" id="ARBA00022692"/>
    </source>
</evidence>
<comment type="similarity">
    <text evidence="2">Belongs to the major facilitator superfamily. Nitrate/nitrite porter (TC 2.A.1.8) family.</text>
</comment>
<feature type="transmembrane region" description="Helical" evidence="7">
    <location>
        <begin position="332"/>
        <end position="354"/>
    </location>
</feature>
<protein>
    <submittedName>
        <fullName evidence="9">MFS transporter</fullName>
    </submittedName>
</protein>
<keyword evidence="10" id="KW-1185">Reference proteome</keyword>
<evidence type="ECO:0000313" key="9">
    <source>
        <dbReference type="EMBL" id="MUM64919.1"/>
    </source>
</evidence>
<dbReference type="GO" id="GO:0015112">
    <property type="term" value="F:nitrate transmembrane transporter activity"/>
    <property type="evidence" value="ECO:0007669"/>
    <property type="project" value="InterPro"/>
</dbReference>
<feature type="transmembrane region" description="Helical" evidence="7">
    <location>
        <begin position="394"/>
        <end position="418"/>
    </location>
</feature>
<keyword evidence="6 7" id="KW-0472">Membrane</keyword>
<dbReference type="Gene3D" id="1.20.1250.20">
    <property type="entry name" value="MFS general substrate transporter like domains"/>
    <property type="match status" value="2"/>
</dbReference>
<comment type="caution">
    <text evidence="9">The sequence shown here is derived from an EMBL/GenBank/DDBJ whole genome shotgun (WGS) entry which is preliminary data.</text>
</comment>
<feature type="transmembrane region" description="Helical" evidence="7">
    <location>
        <begin position="366"/>
        <end position="388"/>
    </location>
</feature>
<feature type="transmembrane region" description="Helical" evidence="7">
    <location>
        <begin position="179"/>
        <end position="198"/>
    </location>
</feature>
<sequence>MTEVKGNRQVGLVAGTIAFFAGFAAVALYGTTVHKIEPILHLNIVEVAWLVAIPLVTGAFLRIPFSALVDTWGGRRVIFLQLIISIIGVLGIISTLYKLRYLSDLEAYWLLLLFGALAGTGISIFSSGITYVSYWYPEKKQGTALGIYAGLGNTAPGIFTAIIPYALLSLGLIGAYEGWLAFLVAMTILFVLIGYDNYYQQLLKKGYKPDEAKSKASALGQEVFPTNAKATLKYAIRKWQTWLLVTMYFTSFGGFEALTEWFPTYWTKYIGISLLEAGILTGIVYSLLAALIRVLGGFLSDKFGGERISIMSYTILIVGSSIMISAHSLPFAIIGEIVMAIGMGIANAAVYKLVPKYEPDAIGGASGLVGGLGSAGGLILPPVLAYFVLTLGKIGYSLGFSVYMTLGLISLAFSVVLWNKYHKFKDKIRVIEATTQSSDKKLT</sequence>
<proteinExistence type="inferred from homology"/>
<evidence type="ECO:0000313" key="10">
    <source>
        <dbReference type="Proteomes" id="UP000440125"/>
    </source>
</evidence>
<dbReference type="RefSeq" id="WP_155863297.1">
    <property type="nucleotide sequence ID" value="NZ_WFIY01000004.1"/>
</dbReference>
<organism evidence="9 10">
    <name type="scientific">Acidianus infernus</name>
    <dbReference type="NCBI Taxonomy" id="12915"/>
    <lineage>
        <taxon>Archaea</taxon>
        <taxon>Thermoproteota</taxon>
        <taxon>Thermoprotei</taxon>
        <taxon>Sulfolobales</taxon>
        <taxon>Sulfolobaceae</taxon>
        <taxon>Acidianus</taxon>
    </lineage>
</organism>
<feature type="transmembrane region" description="Helical" evidence="7">
    <location>
        <begin position="270"/>
        <end position="296"/>
    </location>
</feature>
<dbReference type="InterPro" id="IPR011701">
    <property type="entry name" value="MFS"/>
</dbReference>
<feature type="transmembrane region" description="Helical" evidence="7">
    <location>
        <begin position="77"/>
        <end position="97"/>
    </location>
</feature>
<keyword evidence="4 7" id="KW-1133">Transmembrane helix</keyword>
<dbReference type="GO" id="GO:0042128">
    <property type="term" value="P:nitrate assimilation"/>
    <property type="evidence" value="ECO:0007669"/>
    <property type="project" value="UniProtKB-KW"/>
</dbReference>
<dbReference type="AlphaFoldDB" id="A0A6A9QDS4"/>
<dbReference type="PROSITE" id="PS50850">
    <property type="entry name" value="MFS"/>
    <property type="match status" value="1"/>
</dbReference>
<reference evidence="9 10" key="1">
    <citation type="submission" date="2019-10" db="EMBL/GenBank/DDBJ databases">
        <title>Genome Sequences from Six Type Strain Members of the Archaeal Family Sulfolobaceae: Acidianus ambivalens, Acidianus infernus, Metallosphaera prunae, Stygiolobus azoricus, Sulfolobus metallicus, and Sulfurisphaera ohwakuensis.</title>
        <authorList>
            <person name="Counts J.A."/>
            <person name="Kelly R.M."/>
        </authorList>
    </citation>
    <scope>NUCLEOTIDE SEQUENCE [LARGE SCALE GENOMIC DNA]</scope>
    <source>
        <strain evidence="9 10">DSM 3191</strain>
    </source>
</reference>
<name>A0A6A9QDS4_ACIIN</name>
<dbReference type="InterPro" id="IPR044772">
    <property type="entry name" value="NO3_transporter"/>
</dbReference>
<keyword evidence="5" id="KW-0534">Nitrate assimilation</keyword>
<dbReference type="Pfam" id="PF07690">
    <property type="entry name" value="MFS_1"/>
    <property type="match status" value="1"/>
</dbReference>
<evidence type="ECO:0000256" key="2">
    <source>
        <dbReference type="ARBA" id="ARBA00008432"/>
    </source>
</evidence>
<feature type="domain" description="Major facilitator superfamily (MFS) profile" evidence="8">
    <location>
        <begin position="10"/>
        <end position="422"/>
    </location>
</feature>
<dbReference type="InterPro" id="IPR020846">
    <property type="entry name" value="MFS_dom"/>
</dbReference>
<evidence type="ECO:0000256" key="5">
    <source>
        <dbReference type="ARBA" id="ARBA00023063"/>
    </source>
</evidence>
<feature type="transmembrane region" description="Helical" evidence="7">
    <location>
        <begin position="44"/>
        <end position="65"/>
    </location>
</feature>
<evidence type="ECO:0000256" key="7">
    <source>
        <dbReference type="SAM" id="Phobius"/>
    </source>
</evidence>
<feature type="transmembrane region" description="Helical" evidence="7">
    <location>
        <begin position="239"/>
        <end position="258"/>
    </location>
</feature>
<dbReference type="InterPro" id="IPR036259">
    <property type="entry name" value="MFS_trans_sf"/>
</dbReference>
<accession>A0A6A9QDS4</accession>
<evidence type="ECO:0000256" key="4">
    <source>
        <dbReference type="ARBA" id="ARBA00022989"/>
    </source>
</evidence>
<dbReference type="GO" id="GO:0016020">
    <property type="term" value="C:membrane"/>
    <property type="evidence" value="ECO:0007669"/>
    <property type="project" value="UniProtKB-SubCell"/>
</dbReference>
<feature type="transmembrane region" description="Helical" evidence="7">
    <location>
        <begin position="109"/>
        <end position="133"/>
    </location>
</feature>
<evidence type="ECO:0000256" key="1">
    <source>
        <dbReference type="ARBA" id="ARBA00004141"/>
    </source>
</evidence>
<dbReference type="EMBL" id="WFIY01000004">
    <property type="protein sequence ID" value="MUM64919.1"/>
    <property type="molecule type" value="Genomic_DNA"/>
</dbReference>
<feature type="transmembrane region" description="Helical" evidence="7">
    <location>
        <begin position="308"/>
        <end position="326"/>
    </location>
</feature>
<dbReference type="SUPFAM" id="SSF103473">
    <property type="entry name" value="MFS general substrate transporter"/>
    <property type="match status" value="1"/>
</dbReference>
<keyword evidence="3 7" id="KW-0812">Transmembrane</keyword>
<comment type="subcellular location">
    <subcellularLocation>
        <location evidence="1">Membrane</location>
        <topology evidence="1">Multi-pass membrane protein</topology>
    </subcellularLocation>
</comment>
<dbReference type="OrthoDB" id="157507at2157"/>
<feature type="transmembrane region" description="Helical" evidence="7">
    <location>
        <begin position="12"/>
        <end position="32"/>
    </location>
</feature>
<dbReference type="PANTHER" id="PTHR23515">
    <property type="entry name" value="HIGH-AFFINITY NITRATE TRANSPORTER 2.3"/>
    <property type="match status" value="1"/>
</dbReference>
<evidence type="ECO:0000259" key="8">
    <source>
        <dbReference type="PROSITE" id="PS50850"/>
    </source>
</evidence>
<feature type="transmembrane region" description="Helical" evidence="7">
    <location>
        <begin position="145"/>
        <end position="167"/>
    </location>
</feature>